<evidence type="ECO:0000313" key="2">
    <source>
        <dbReference type="Proteomes" id="UP001163105"/>
    </source>
</evidence>
<accession>A0AB34FWH3</accession>
<proteinExistence type="predicted"/>
<name>A0AB34FWH3_9HYPO</name>
<keyword evidence="2" id="KW-1185">Reference proteome</keyword>
<organism evidence="1 2">
    <name type="scientific">Purpureocillium lavendulum</name>
    <dbReference type="NCBI Taxonomy" id="1247861"/>
    <lineage>
        <taxon>Eukaryota</taxon>
        <taxon>Fungi</taxon>
        <taxon>Dikarya</taxon>
        <taxon>Ascomycota</taxon>
        <taxon>Pezizomycotina</taxon>
        <taxon>Sordariomycetes</taxon>
        <taxon>Hypocreomycetidae</taxon>
        <taxon>Hypocreales</taxon>
        <taxon>Ophiocordycipitaceae</taxon>
        <taxon>Purpureocillium</taxon>
    </lineage>
</organism>
<dbReference type="Proteomes" id="UP001163105">
    <property type="component" value="Unassembled WGS sequence"/>
</dbReference>
<dbReference type="AlphaFoldDB" id="A0AB34FWH3"/>
<reference evidence="1" key="1">
    <citation type="submission" date="2023-01" db="EMBL/GenBank/DDBJ databases">
        <title>The growth and conidiation of Purpureocillium lavendulum are regulated by nitrogen source and histone H3K14 acetylation.</title>
        <authorList>
            <person name="Tang P."/>
            <person name="Han J."/>
            <person name="Zhang C."/>
            <person name="Tang P."/>
            <person name="Qi F."/>
            <person name="Zhang K."/>
            <person name="Liang L."/>
        </authorList>
    </citation>
    <scope>NUCLEOTIDE SEQUENCE</scope>
    <source>
        <strain evidence="1">YMF1.00683</strain>
    </source>
</reference>
<comment type="caution">
    <text evidence="1">The sequence shown here is derived from an EMBL/GenBank/DDBJ whole genome shotgun (WGS) entry which is preliminary data.</text>
</comment>
<evidence type="ECO:0000313" key="1">
    <source>
        <dbReference type="EMBL" id="KAJ6442712.1"/>
    </source>
</evidence>
<dbReference type="EMBL" id="JAQHRD010000003">
    <property type="protein sequence ID" value="KAJ6442712.1"/>
    <property type="molecule type" value="Genomic_DNA"/>
</dbReference>
<gene>
    <name evidence="1" type="ORF">O9K51_03887</name>
</gene>
<protein>
    <submittedName>
        <fullName evidence="1">Uncharacterized protein</fullName>
    </submittedName>
</protein>
<sequence>MQMEDRELLQRRFQSEEAALSDREQLGGSSRQIEVINIATAARPTAQRTEVQSMQRTLSPMTFNTVASTWSVSEPISTIAASIPVSRPDDVTETATDQFSSKALQAVLKLALKDALNISAPAIETRGQPQPVFALDKALSPIAFNLAVGSQSGALSQTITATAKETSAGQSVGLDHLAEKAGQEDPSFQVLPILTPVSSMVAQSVAVDVNATLGLVNSVLQALPIDASAASSVLPELASQKPDGMEEILPLLIPTIADLLGQNIEQAIGDAVFA</sequence>